<dbReference type="InterPro" id="IPR009057">
    <property type="entry name" value="Homeodomain-like_sf"/>
</dbReference>
<dbReference type="PANTHER" id="PTHR43479">
    <property type="entry name" value="ACREF/ENVCD OPERON REPRESSOR-RELATED"/>
    <property type="match status" value="1"/>
</dbReference>
<dbReference type="Proteomes" id="UP001343257">
    <property type="component" value="Unassembled WGS sequence"/>
</dbReference>
<feature type="DNA-binding region" description="H-T-H motif" evidence="2">
    <location>
        <begin position="29"/>
        <end position="48"/>
    </location>
</feature>
<accession>A0ABU6Q142</accession>
<dbReference type="PROSITE" id="PS50977">
    <property type="entry name" value="HTH_TETR_2"/>
    <property type="match status" value="1"/>
</dbReference>
<protein>
    <submittedName>
        <fullName evidence="4">TetR/AcrR family transcriptional regulator</fullName>
    </submittedName>
</protein>
<name>A0ABU6Q142_9BACL</name>
<dbReference type="SUPFAM" id="SSF46689">
    <property type="entry name" value="Homeodomain-like"/>
    <property type="match status" value="1"/>
</dbReference>
<comment type="caution">
    <text evidence="4">The sequence shown here is derived from an EMBL/GenBank/DDBJ whole genome shotgun (WGS) entry which is preliminary data.</text>
</comment>
<dbReference type="InterPro" id="IPR050624">
    <property type="entry name" value="HTH-type_Tx_Regulator"/>
</dbReference>
<evidence type="ECO:0000256" key="1">
    <source>
        <dbReference type="ARBA" id="ARBA00023125"/>
    </source>
</evidence>
<reference evidence="4 5" key="1">
    <citation type="submission" date="2023-03" db="EMBL/GenBank/DDBJ databases">
        <title>Bacillus Genome Sequencing.</title>
        <authorList>
            <person name="Dunlap C."/>
        </authorList>
    </citation>
    <scope>NUCLEOTIDE SEQUENCE [LARGE SCALE GENOMIC DNA]</scope>
    <source>
        <strain evidence="4 5">NRS-52</strain>
    </source>
</reference>
<evidence type="ECO:0000313" key="4">
    <source>
        <dbReference type="EMBL" id="MED5020782.1"/>
    </source>
</evidence>
<keyword evidence="1 2" id="KW-0238">DNA-binding</keyword>
<dbReference type="PRINTS" id="PR00455">
    <property type="entry name" value="HTHTETR"/>
</dbReference>
<organism evidence="4 5">
    <name type="scientific">Paenibacillus chibensis</name>
    <dbReference type="NCBI Taxonomy" id="59846"/>
    <lineage>
        <taxon>Bacteria</taxon>
        <taxon>Bacillati</taxon>
        <taxon>Bacillota</taxon>
        <taxon>Bacilli</taxon>
        <taxon>Bacillales</taxon>
        <taxon>Paenibacillaceae</taxon>
        <taxon>Paenibacillus</taxon>
    </lineage>
</organism>
<evidence type="ECO:0000313" key="5">
    <source>
        <dbReference type="Proteomes" id="UP001343257"/>
    </source>
</evidence>
<dbReference type="Gene3D" id="1.10.357.10">
    <property type="entry name" value="Tetracycline Repressor, domain 2"/>
    <property type="match status" value="1"/>
</dbReference>
<gene>
    <name evidence="4" type="ORF">P9847_26325</name>
</gene>
<feature type="domain" description="HTH tetR-type" evidence="3">
    <location>
        <begin position="6"/>
        <end position="66"/>
    </location>
</feature>
<dbReference type="Pfam" id="PF00440">
    <property type="entry name" value="TetR_N"/>
    <property type="match status" value="1"/>
</dbReference>
<dbReference type="PANTHER" id="PTHR43479:SF22">
    <property type="entry name" value="TRANSCRIPTIONAL REGULATOR, TETR FAMILY"/>
    <property type="match status" value="1"/>
</dbReference>
<evidence type="ECO:0000259" key="3">
    <source>
        <dbReference type="PROSITE" id="PS50977"/>
    </source>
</evidence>
<sequence>MSEKLADKKKQILKTALQLFSTQGFSSTSMQEIAEYCGMSKGSLYLHFKSKEELEQSIYLYCEGMIRDSVMQVEQEHLLTPKEQLHKQVEVLLNRLVELREFVIMQLRDQHTSGKKPKTDDCLREKHVLALHWFHNKLASIYGQEIQPYAMDLTLFVTGMLGGYIRMLMIPGLPLNIRRMAEHLITLLDDVAASTLREHKEPLVSYHVWSEWLEKYVVDAGSPRHPLTVTKQMKDKLKESAMDEAKRDFALESIQIIEKELLDIEPRKAILTGMMSNLQQIPELSPMSEELKDIYQLYVNSRLTDSERN</sequence>
<dbReference type="EMBL" id="JARTLD010000079">
    <property type="protein sequence ID" value="MED5020782.1"/>
    <property type="molecule type" value="Genomic_DNA"/>
</dbReference>
<evidence type="ECO:0000256" key="2">
    <source>
        <dbReference type="PROSITE-ProRule" id="PRU00335"/>
    </source>
</evidence>
<proteinExistence type="predicted"/>
<dbReference type="RefSeq" id="WP_328282208.1">
    <property type="nucleotide sequence ID" value="NZ_JARTLD010000079.1"/>
</dbReference>
<dbReference type="InterPro" id="IPR001647">
    <property type="entry name" value="HTH_TetR"/>
</dbReference>
<keyword evidence="5" id="KW-1185">Reference proteome</keyword>